<reference evidence="2" key="2">
    <citation type="submission" date="2016-05" db="EMBL/GenBank/DDBJ databases">
        <title>Comparative analysis highlights variable genome content of wheat rusts and divergence of the mating loci.</title>
        <authorList>
            <person name="Cuomo C.A."/>
            <person name="Bakkeren G."/>
            <person name="Szabo L."/>
            <person name="Khalil H."/>
            <person name="Joly D."/>
            <person name="Goldberg J."/>
            <person name="Young S."/>
            <person name="Zeng Q."/>
            <person name="Fellers J."/>
        </authorList>
    </citation>
    <scope>NUCLEOTIDE SEQUENCE [LARGE SCALE GENOMIC DNA]</scope>
    <source>
        <strain evidence="2">1-1 BBBD Race 1</strain>
    </source>
</reference>
<feature type="compositionally biased region" description="Polar residues" evidence="1">
    <location>
        <begin position="21"/>
        <end position="30"/>
    </location>
</feature>
<protein>
    <submittedName>
        <fullName evidence="2 3">Uncharacterized protein</fullName>
    </submittedName>
</protein>
<dbReference type="VEuPathDB" id="FungiDB:PTTG_11892"/>
<evidence type="ECO:0000313" key="2">
    <source>
        <dbReference type="EMBL" id="OAV88604.1"/>
    </source>
</evidence>
<evidence type="ECO:0000313" key="3">
    <source>
        <dbReference type="EnsemblFungi" id="PTTG_11892-t43_1-p1"/>
    </source>
</evidence>
<evidence type="ECO:0000313" key="4">
    <source>
        <dbReference type="Proteomes" id="UP000005240"/>
    </source>
</evidence>
<gene>
    <name evidence="2" type="ORF">PTTG_11892</name>
</gene>
<evidence type="ECO:0000256" key="1">
    <source>
        <dbReference type="SAM" id="MobiDB-lite"/>
    </source>
</evidence>
<accession>A0A180G7M1</accession>
<reference evidence="2" key="1">
    <citation type="submission" date="2009-11" db="EMBL/GenBank/DDBJ databases">
        <authorList>
            <consortium name="The Broad Institute Genome Sequencing Platform"/>
            <person name="Ward D."/>
            <person name="Feldgarden M."/>
            <person name="Earl A."/>
            <person name="Young S.K."/>
            <person name="Zeng Q."/>
            <person name="Koehrsen M."/>
            <person name="Alvarado L."/>
            <person name="Berlin A."/>
            <person name="Bochicchio J."/>
            <person name="Borenstein D."/>
            <person name="Chapman S.B."/>
            <person name="Chen Z."/>
            <person name="Engels R."/>
            <person name="Freedman E."/>
            <person name="Gellesch M."/>
            <person name="Goldberg J."/>
            <person name="Griggs A."/>
            <person name="Gujja S."/>
            <person name="Heilman E."/>
            <person name="Heiman D."/>
            <person name="Hepburn T."/>
            <person name="Howarth C."/>
            <person name="Jen D."/>
            <person name="Larson L."/>
            <person name="Lewis B."/>
            <person name="Mehta T."/>
            <person name="Park D."/>
            <person name="Pearson M."/>
            <person name="Roberts A."/>
            <person name="Saif S."/>
            <person name="Shea T."/>
            <person name="Shenoy N."/>
            <person name="Sisk P."/>
            <person name="Stolte C."/>
            <person name="Sykes S."/>
            <person name="Thomson T."/>
            <person name="Walk T."/>
            <person name="White J."/>
            <person name="Yandava C."/>
            <person name="Izard J."/>
            <person name="Baranova O.V."/>
            <person name="Blanton J.M."/>
            <person name="Tanner A.C."/>
            <person name="Dewhirst F.E."/>
            <person name="Haas B."/>
            <person name="Nusbaum C."/>
            <person name="Birren B."/>
        </authorList>
    </citation>
    <scope>NUCLEOTIDE SEQUENCE [LARGE SCALE GENOMIC DNA]</scope>
    <source>
        <strain evidence="2">1-1 BBBD Race 1</strain>
    </source>
</reference>
<feature type="region of interest" description="Disordered" evidence="1">
    <location>
        <begin position="1"/>
        <end position="72"/>
    </location>
</feature>
<proteinExistence type="predicted"/>
<sequence>MAIPQPVADSSVKRVKHDTSYLAQPASSSEYPGKTRHRYPREQAQASRPTRGGGETKANEMDRKTTSLLAQRITSPALATRISLNKIKHQSITSSEEA</sequence>
<dbReference type="AlphaFoldDB" id="A0A180G7M1"/>
<dbReference type="EnsemblFungi" id="PTTG_11892-t43_1">
    <property type="protein sequence ID" value="PTTG_11892-t43_1-p1"/>
    <property type="gene ID" value="PTTG_11892"/>
</dbReference>
<reference evidence="3 4" key="3">
    <citation type="journal article" date="2017" name="G3 (Bethesda)">
        <title>Comparative analysis highlights variable genome content of wheat rusts and divergence of the mating loci.</title>
        <authorList>
            <person name="Cuomo C.A."/>
            <person name="Bakkeren G."/>
            <person name="Khalil H.B."/>
            <person name="Panwar V."/>
            <person name="Joly D."/>
            <person name="Linning R."/>
            <person name="Sakthikumar S."/>
            <person name="Song X."/>
            <person name="Adiconis X."/>
            <person name="Fan L."/>
            <person name="Goldberg J.M."/>
            <person name="Levin J.Z."/>
            <person name="Young S."/>
            <person name="Zeng Q."/>
            <person name="Anikster Y."/>
            <person name="Bruce M."/>
            <person name="Wang M."/>
            <person name="Yin C."/>
            <person name="McCallum B."/>
            <person name="Szabo L.J."/>
            <person name="Hulbert S."/>
            <person name="Chen X."/>
            <person name="Fellers J.P."/>
        </authorList>
    </citation>
    <scope>NUCLEOTIDE SEQUENCE</scope>
    <source>
        <strain evidence="4">Isolate 1-1 / race 1 (BBBD)</strain>
        <strain evidence="3">isolate 1-1 / race 1 (BBBD)</strain>
    </source>
</reference>
<name>A0A180G7M1_PUCT1</name>
<organism evidence="2">
    <name type="scientific">Puccinia triticina (isolate 1-1 / race 1 (BBBD))</name>
    <name type="common">Brown leaf rust fungus</name>
    <dbReference type="NCBI Taxonomy" id="630390"/>
    <lineage>
        <taxon>Eukaryota</taxon>
        <taxon>Fungi</taxon>
        <taxon>Dikarya</taxon>
        <taxon>Basidiomycota</taxon>
        <taxon>Pucciniomycotina</taxon>
        <taxon>Pucciniomycetes</taxon>
        <taxon>Pucciniales</taxon>
        <taxon>Pucciniaceae</taxon>
        <taxon>Puccinia</taxon>
    </lineage>
</organism>
<dbReference type="Proteomes" id="UP000005240">
    <property type="component" value="Unassembled WGS sequence"/>
</dbReference>
<keyword evidence="4" id="KW-1185">Reference proteome</keyword>
<dbReference type="EMBL" id="ADAS02000165">
    <property type="protein sequence ID" value="OAV88604.1"/>
    <property type="molecule type" value="Genomic_DNA"/>
</dbReference>
<reference evidence="3" key="4">
    <citation type="submission" date="2025-05" db="UniProtKB">
        <authorList>
            <consortium name="EnsemblFungi"/>
        </authorList>
    </citation>
    <scope>IDENTIFICATION</scope>
    <source>
        <strain evidence="3">isolate 1-1 / race 1 (BBBD)</strain>
    </source>
</reference>